<organism evidence="1 2">
    <name type="scientific">Aphanothece hegewaldii CCALA 016</name>
    <dbReference type="NCBI Taxonomy" id="2107694"/>
    <lineage>
        <taxon>Bacteria</taxon>
        <taxon>Bacillati</taxon>
        <taxon>Cyanobacteriota</taxon>
        <taxon>Cyanophyceae</taxon>
        <taxon>Oscillatoriophycideae</taxon>
        <taxon>Chroococcales</taxon>
        <taxon>Aphanothecaceae</taxon>
        <taxon>Aphanothece</taxon>
    </lineage>
</organism>
<reference evidence="1 2" key="1">
    <citation type="submission" date="2018-03" db="EMBL/GenBank/DDBJ databases">
        <title>The ancient ancestry and fast evolution of plastids.</title>
        <authorList>
            <person name="Moore K.R."/>
            <person name="Magnabosco C."/>
            <person name="Momper L."/>
            <person name="Gold D.A."/>
            <person name="Bosak T."/>
            <person name="Fournier G.P."/>
        </authorList>
    </citation>
    <scope>NUCLEOTIDE SEQUENCE [LARGE SCALE GENOMIC DNA]</scope>
    <source>
        <strain evidence="1 2">CCALA 016</strain>
    </source>
</reference>
<gene>
    <name evidence="1" type="ORF">C7H19_20070</name>
</gene>
<dbReference type="Proteomes" id="UP000239001">
    <property type="component" value="Unassembled WGS sequence"/>
</dbReference>
<accession>A0A2T1LT41</accession>
<dbReference type="AlphaFoldDB" id="A0A2T1LT41"/>
<dbReference type="EMBL" id="PXOH01000030">
    <property type="protein sequence ID" value="PSF33468.1"/>
    <property type="molecule type" value="Genomic_DNA"/>
</dbReference>
<protein>
    <submittedName>
        <fullName evidence="1">Uncharacterized protein</fullName>
    </submittedName>
</protein>
<keyword evidence="2" id="KW-1185">Reference proteome</keyword>
<sequence length="102" mass="11491">MNTLTLTFNEDFAKIANSLREAGAKFYTNSQGENRILQFSLISPKAEAILNSLAHLKIDRERLESMTVKEICHLAGTQGIDLSSLKKKRKDKLIDFILAHLC</sequence>
<reference evidence="1 2" key="2">
    <citation type="submission" date="2018-03" db="EMBL/GenBank/DDBJ databases">
        <authorList>
            <person name="Keele B.F."/>
        </authorList>
    </citation>
    <scope>NUCLEOTIDE SEQUENCE [LARGE SCALE GENOMIC DNA]</scope>
    <source>
        <strain evidence="1 2">CCALA 016</strain>
    </source>
</reference>
<name>A0A2T1LT41_9CHRO</name>
<comment type="caution">
    <text evidence="1">The sequence shown here is derived from an EMBL/GenBank/DDBJ whole genome shotgun (WGS) entry which is preliminary data.</text>
</comment>
<evidence type="ECO:0000313" key="2">
    <source>
        <dbReference type="Proteomes" id="UP000239001"/>
    </source>
</evidence>
<dbReference type="RefSeq" id="WP_106458702.1">
    <property type="nucleotide sequence ID" value="NZ_PXOH01000030.1"/>
</dbReference>
<proteinExistence type="predicted"/>
<dbReference type="OrthoDB" id="9851417at2"/>
<evidence type="ECO:0000313" key="1">
    <source>
        <dbReference type="EMBL" id="PSF33468.1"/>
    </source>
</evidence>